<evidence type="ECO:0000313" key="8">
    <source>
        <dbReference type="Proteomes" id="UP001156645"/>
    </source>
</evidence>
<dbReference type="HAMAP" id="MF_00262">
    <property type="entry name" value="MinE"/>
    <property type="match status" value="1"/>
</dbReference>
<dbReference type="GO" id="GO:0051301">
    <property type="term" value="P:cell division"/>
    <property type="evidence" value="ECO:0007669"/>
    <property type="project" value="UniProtKB-KW"/>
</dbReference>
<dbReference type="Pfam" id="PF03776">
    <property type="entry name" value="MinE"/>
    <property type="match status" value="1"/>
</dbReference>
<sequence>MMTKKKGFWSSLFGTDDGSSAGSANLATERLKVIVASENRLNNRLTVDRIEKMKREILEVVNKYVNGVQIDDVNINHRSEDSLDVLEMNINLPEHKK</sequence>
<reference evidence="5" key="1">
    <citation type="journal article" date="2014" name="Int. J. Syst. Evol. Microbiol.">
        <title>Complete genome of a new Firmicutes species belonging to the dominant human colonic microbiota ('Ruminococcus bicirculans') reveals two chromosomes and a selective capacity to utilize plant glucans.</title>
        <authorList>
            <consortium name="NISC Comparative Sequencing Program"/>
            <person name="Wegmann U."/>
            <person name="Louis P."/>
            <person name="Goesmann A."/>
            <person name="Henrissat B."/>
            <person name="Duncan S.H."/>
            <person name="Flint H.J."/>
        </authorList>
    </citation>
    <scope>NUCLEOTIDE SEQUENCE</scope>
    <source>
        <strain evidence="5">NBRC 103191</strain>
    </source>
</reference>
<comment type="function">
    <text evidence="3 4">Prevents the cell division inhibition by proteins MinC and MinD at internal division sites while permitting inhibition at polar sites. This ensures cell division at the proper site by restricting the formation of a division septum at the midpoint of the long axis of the cell.</text>
</comment>
<dbReference type="EMBL" id="BSOK01000025">
    <property type="protein sequence ID" value="GLR29298.1"/>
    <property type="molecule type" value="Genomic_DNA"/>
</dbReference>
<evidence type="ECO:0000256" key="2">
    <source>
        <dbReference type="ARBA" id="ARBA00020112"/>
    </source>
</evidence>
<dbReference type="AlphaFoldDB" id="A0A1G6WR67"/>
<comment type="similarity">
    <text evidence="1 4">Belongs to the MinE family.</text>
</comment>
<evidence type="ECO:0000313" key="6">
    <source>
        <dbReference type="EMBL" id="SDD68311.1"/>
    </source>
</evidence>
<keyword evidence="4 6" id="KW-0132">Cell division</keyword>
<dbReference type="NCBIfam" id="TIGR01215">
    <property type="entry name" value="minE"/>
    <property type="match status" value="1"/>
</dbReference>
<evidence type="ECO:0000313" key="5">
    <source>
        <dbReference type="EMBL" id="GLR29298.1"/>
    </source>
</evidence>
<keyword evidence="8" id="KW-1185">Reference proteome</keyword>
<proteinExistence type="inferred from homology"/>
<dbReference type="SUPFAM" id="SSF55229">
    <property type="entry name" value="Cell division protein MinE topological specificity domain"/>
    <property type="match status" value="1"/>
</dbReference>
<evidence type="ECO:0000256" key="4">
    <source>
        <dbReference type="HAMAP-Rule" id="MF_00262"/>
    </source>
</evidence>
<dbReference type="EMBL" id="FNAL01000006">
    <property type="protein sequence ID" value="SDD68311.1"/>
    <property type="molecule type" value="Genomic_DNA"/>
</dbReference>
<dbReference type="InterPro" id="IPR005527">
    <property type="entry name" value="MinE"/>
</dbReference>
<accession>A0A1G6WR67</accession>
<reference evidence="5" key="4">
    <citation type="submission" date="2023-01" db="EMBL/GenBank/DDBJ databases">
        <title>Draft genome sequence of Psychrobacter pacificensis strain NBRC 103191.</title>
        <authorList>
            <person name="Sun Q."/>
            <person name="Mori K."/>
        </authorList>
    </citation>
    <scope>NUCLEOTIDE SEQUENCE</scope>
    <source>
        <strain evidence="5">NBRC 103191</strain>
    </source>
</reference>
<gene>
    <name evidence="4 5" type="primary">minE</name>
    <name evidence="5" type="ORF">GCM10007915_15360</name>
    <name evidence="6" type="ORF">SAMN05660405_01048</name>
</gene>
<dbReference type="GO" id="GO:0032955">
    <property type="term" value="P:regulation of division septum assembly"/>
    <property type="evidence" value="ECO:0007669"/>
    <property type="project" value="InterPro"/>
</dbReference>
<evidence type="ECO:0000256" key="1">
    <source>
        <dbReference type="ARBA" id="ARBA00008168"/>
    </source>
</evidence>
<organism evidence="6 7">
    <name type="scientific">Psychrobacter pacificensis</name>
    <dbReference type="NCBI Taxonomy" id="112002"/>
    <lineage>
        <taxon>Bacteria</taxon>
        <taxon>Pseudomonadati</taxon>
        <taxon>Pseudomonadota</taxon>
        <taxon>Gammaproteobacteria</taxon>
        <taxon>Moraxellales</taxon>
        <taxon>Moraxellaceae</taxon>
        <taxon>Psychrobacter</taxon>
    </lineage>
</organism>
<dbReference type="InterPro" id="IPR036707">
    <property type="entry name" value="MinE_sf"/>
</dbReference>
<reference evidence="8" key="3">
    <citation type="journal article" date="2019" name="Int. J. Syst. Evol. Microbiol.">
        <title>The Global Catalogue of Microorganisms (GCM) 10K type strain sequencing project: providing services to taxonomists for standard genome sequencing and annotation.</title>
        <authorList>
            <consortium name="The Broad Institute Genomics Platform"/>
            <consortium name="The Broad Institute Genome Sequencing Center for Infectious Disease"/>
            <person name="Wu L."/>
            <person name="Ma J."/>
        </authorList>
    </citation>
    <scope>NUCLEOTIDE SEQUENCE [LARGE SCALE GENOMIC DNA]</scope>
    <source>
        <strain evidence="8">NBRC 103191</strain>
    </source>
</reference>
<name>A0A1G6WR67_9GAMM</name>
<dbReference type="NCBIfam" id="NF001422">
    <property type="entry name" value="PRK00296.1"/>
    <property type="match status" value="1"/>
</dbReference>
<dbReference type="Gene3D" id="3.30.1070.10">
    <property type="entry name" value="Cell division topological specificity factor MinE"/>
    <property type="match status" value="1"/>
</dbReference>
<evidence type="ECO:0000256" key="3">
    <source>
        <dbReference type="ARBA" id="ARBA00025265"/>
    </source>
</evidence>
<dbReference type="Proteomes" id="UP001156645">
    <property type="component" value="Unassembled WGS sequence"/>
</dbReference>
<reference evidence="6 7" key="2">
    <citation type="submission" date="2016-10" db="EMBL/GenBank/DDBJ databases">
        <authorList>
            <person name="de Groot N.N."/>
        </authorList>
    </citation>
    <scope>NUCLEOTIDE SEQUENCE [LARGE SCALE GENOMIC DNA]</scope>
    <source>
        <strain evidence="6 7">DSM 23406</strain>
    </source>
</reference>
<dbReference type="Proteomes" id="UP000198501">
    <property type="component" value="Unassembled WGS sequence"/>
</dbReference>
<evidence type="ECO:0000313" key="7">
    <source>
        <dbReference type="Proteomes" id="UP000198501"/>
    </source>
</evidence>
<keyword evidence="4" id="KW-0131">Cell cycle</keyword>
<protein>
    <recommendedName>
        <fullName evidence="2 4">Cell division topological specificity factor</fullName>
    </recommendedName>
</protein>